<dbReference type="PROSITE" id="PS51257">
    <property type="entry name" value="PROKAR_LIPOPROTEIN"/>
    <property type="match status" value="1"/>
</dbReference>
<organism evidence="4 5">
    <name type="scientific">Paraperlucidibaca wandonensis</name>
    <dbReference type="NCBI Taxonomy" id="1268273"/>
    <lineage>
        <taxon>Bacteria</taxon>
        <taxon>Pseudomonadati</taxon>
        <taxon>Pseudomonadota</taxon>
        <taxon>Gammaproteobacteria</taxon>
        <taxon>Moraxellales</taxon>
        <taxon>Moraxellaceae</taxon>
        <taxon>Paraperlucidibaca</taxon>
    </lineage>
</organism>
<dbReference type="InterPro" id="IPR050261">
    <property type="entry name" value="FrsA_esterase"/>
</dbReference>
<reference evidence="5" key="1">
    <citation type="journal article" date="2019" name="Int. J. Syst. Evol. Microbiol.">
        <title>The Global Catalogue of Microorganisms (GCM) 10K type strain sequencing project: providing services to taxonomists for standard genome sequencing and annotation.</title>
        <authorList>
            <consortium name="The Broad Institute Genomics Platform"/>
            <consortium name="The Broad Institute Genome Sequencing Center for Infectious Disease"/>
            <person name="Wu L."/>
            <person name="Ma J."/>
        </authorList>
    </citation>
    <scope>NUCLEOTIDE SEQUENCE [LARGE SCALE GENOMIC DNA]</scope>
    <source>
        <strain evidence="5">CCUG 63419</strain>
    </source>
</reference>
<name>A0ABW3HCZ3_9GAMM</name>
<dbReference type="InterPro" id="IPR029058">
    <property type="entry name" value="AB_hydrolase_fold"/>
</dbReference>
<dbReference type="EMBL" id="JBHTIT010000001">
    <property type="protein sequence ID" value="MFD0949333.1"/>
    <property type="molecule type" value="Genomic_DNA"/>
</dbReference>
<evidence type="ECO:0000313" key="5">
    <source>
        <dbReference type="Proteomes" id="UP001597044"/>
    </source>
</evidence>
<dbReference type="PANTHER" id="PTHR22946:SF9">
    <property type="entry name" value="POLYKETIDE TRANSFERASE AF380"/>
    <property type="match status" value="1"/>
</dbReference>
<proteinExistence type="predicted"/>
<evidence type="ECO:0000259" key="3">
    <source>
        <dbReference type="Pfam" id="PF12740"/>
    </source>
</evidence>
<keyword evidence="1 4" id="KW-0378">Hydrolase</keyword>
<feature type="chain" id="PRO_5045811315" evidence="2">
    <location>
        <begin position="25"/>
        <end position="411"/>
    </location>
</feature>
<gene>
    <name evidence="4" type="ORF">ACFQ0F_02820</name>
</gene>
<evidence type="ECO:0000313" key="4">
    <source>
        <dbReference type="EMBL" id="MFD0949333.1"/>
    </source>
</evidence>
<evidence type="ECO:0000256" key="2">
    <source>
        <dbReference type="SAM" id="SignalP"/>
    </source>
</evidence>
<dbReference type="SUPFAM" id="SSF53474">
    <property type="entry name" value="alpha/beta-Hydrolases"/>
    <property type="match status" value="1"/>
</dbReference>
<dbReference type="Proteomes" id="UP001597044">
    <property type="component" value="Unassembled WGS sequence"/>
</dbReference>
<protein>
    <submittedName>
        <fullName evidence="4">Alpha/beta fold hydrolase</fullName>
    </submittedName>
</protein>
<keyword evidence="5" id="KW-1185">Reference proteome</keyword>
<keyword evidence="2" id="KW-0732">Signal</keyword>
<dbReference type="Pfam" id="PF12740">
    <property type="entry name" value="PETase"/>
    <property type="match status" value="1"/>
</dbReference>
<feature type="signal peptide" evidence="2">
    <location>
        <begin position="1"/>
        <end position="24"/>
    </location>
</feature>
<dbReference type="Gene3D" id="3.40.50.1820">
    <property type="entry name" value="alpha/beta hydrolase"/>
    <property type="match status" value="1"/>
</dbReference>
<feature type="domain" description="PET hydrolase/cutinase-like" evidence="3">
    <location>
        <begin position="168"/>
        <end position="372"/>
    </location>
</feature>
<dbReference type="RefSeq" id="WP_379068918.1">
    <property type="nucleotide sequence ID" value="NZ_JBHTIT010000001.1"/>
</dbReference>
<dbReference type="PANTHER" id="PTHR22946">
    <property type="entry name" value="DIENELACTONE HYDROLASE DOMAIN-CONTAINING PROTEIN-RELATED"/>
    <property type="match status" value="1"/>
</dbReference>
<dbReference type="GO" id="GO:0016787">
    <property type="term" value="F:hydrolase activity"/>
    <property type="evidence" value="ECO:0007669"/>
    <property type="project" value="UniProtKB-KW"/>
</dbReference>
<sequence length="411" mass="44409">MQSFRLAIATLLSTILILALTACGGSTNDSGINESSESAALVKNEWPAHRPGQDPPEAPLMLESVISNIDALAAALPSEALVGIVDPIAIGMTVNDITDPALLSFHLRALLAQLQGGSRVDSIYHGFGHPAYNDKVELVPVEFTNRYGTRLYGEIVLPQRGTVPPSAGPFPVIIALEGLMTNTAVYRWWHQVFADAGYLVFAFDFSGQGLSDNEAEGEPGNNIEEAQDALTWLFENSPVKSVLDKSRVGVVGHSMGAIAALGLQAVEPRIHAVVAGAPISEQSAPFDANPIPVMIQTGDHDGPVAPIPFFNPEVVRPVYEKLSGDRAFIITEAATHAQHTNYPLFPTPSWGFEIAGRYSLAWMDWHLRGDKEALKVLRSAHPHLSYLWDSEVRVDNETVVYRGQGLNPLSP</sequence>
<accession>A0ABW3HCZ3</accession>
<dbReference type="InterPro" id="IPR041127">
    <property type="entry name" value="PET_hydrolase/cutinase-like"/>
</dbReference>
<comment type="caution">
    <text evidence="4">The sequence shown here is derived from an EMBL/GenBank/DDBJ whole genome shotgun (WGS) entry which is preliminary data.</text>
</comment>
<evidence type="ECO:0000256" key="1">
    <source>
        <dbReference type="ARBA" id="ARBA00022801"/>
    </source>
</evidence>